<dbReference type="InParanoid" id="A0A317ZKX8"/>
<dbReference type="Proteomes" id="UP000247099">
    <property type="component" value="Unassembled WGS sequence"/>
</dbReference>
<protein>
    <submittedName>
        <fullName evidence="1">Uncharacterized protein</fullName>
    </submittedName>
</protein>
<evidence type="ECO:0000313" key="2">
    <source>
        <dbReference type="Proteomes" id="UP000247099"/>
    </source>
</evidence>
<name>A0A317ZKX8_9BACT</name>
<keyword evidence="2" id="KW-1185">Reference proteome</keyword>
<dbReference type="AlphaFoldDB" id="A0A317ZKX8"/>
<evidence type="ECO:0000313" key="1">
    <source>
        <dbReference type="EMBL" id="PXA04827.1"/>
    </source>
</evidence>
<accession>A0A317ZKX8</accession>
<dbReference type="RefSeq" id="WP_110130633.1">
    <property type="nucleotide sequence ID" value="NZ_QHJQ01000003.1"/>
</dbReference>
<sequence>MSGPSTVTKDNSAVVEDTGINASDSSTALRDEALLAGGNAAQNNLFGVGGDFEAGNENTFNIESADAENARQVAEGAFALGEDAFDLGRATVQDALDANRFVSEGAFDLADEANYRSVEAVRDTAERSINLAERLNLDSLNANAEVTEGAFNFADEVNYRALSEIGETNDTLAGTLNDAFDFARTSQDAANQASQNANTVLANKSQDAPSAISEKQQKNVLIGLGIIAGAIVFSRLKSA</sequence>
<gene>
    <name evidence="1" type="ORF">DDZ13_06590</name>
</gene>
<dbReference type="EMBL" id="QHJQ01000003">
    <property type="protein sequence ID" value="PXA04827.1"/>
    <property type="molecule type" value="Genomic_DNA"/>
</dbReference>
<organism evidence="1 2">
    <name type="scientific">Coraliomargarita sinensis</name>
    <dbReference type="NCBI Taxonomy" id="2174842"/>
    <lineage>
        <taxon>Bacteria</taxon>
        <taxon>Pseudomonadati</taxon>
        <taxon>Verrucomicrobiota</taxon>
        <taxon>Opitutia</taxon>
        <taxon>Puniceicoccales</taxon>
        <taxon>Coraliomargaritaceae</taxon>
        <taxon>Coraliomargarita</taxon>
    </lineage>
</organism>
<proteinExistence type="predicted"/>
<comment type="caution">
    <text evidence="1">The sequence shown here is derived from an EMBL/GenBank/DDBJ whole genome shotgun (WGS) entry which is preliminary data.</text>
</comment>
<reference evidence="1 2" key="1">
    <citation type="submission" date="2018-05" db="EMBL/GenBank/DDBJ databases">
        <title>Coraliomargarita sinensis sp. nov., isolated from a marine solar saltern.</title>
        <authorList>
            <person name="Zhou L.Y."/>
        </authorList>
    </citation>
    <scope>NUCLEOTIDE SEQUENCE [LARGE SCALE GENOMIC DNA]</scope>
    <source>
        <strain evidence="1 2">WN38</strain>
    </source>
</reference>